<evidence type="ECO:0000313" key="3">
    <source>
        <dbReference type="EMBL" id="OAE23121.1"/>
    </source>
</evidence>
<accession>A0A176VS39</accession>
<comment type="caution">
    <text evidence="3">The sequence shown here is derived from an EMBL/GenBank/DDBJ whole genome shotgun (WGS) entry which is preliminary data.</text>
</comment>
<evidence type="ECO:0000313" key="4">
    <source>
        <dbReference type="Proteomes" id="UP000077202"/>
    </source>
</evidence>
<evidence type="ECO:0008006" key="5">
    <source>
        <dbReference type="Google" id="ProtNLM"/>
    </source>
</evidence>
<dbReference type="Proteomes" id="UP000077202">
    <property type="component" value="Unassembled WGS sequence"/>
</dbReference>
<dbReference type="EMBL" id="LVLJ01002926">
    <property type="protein sequence ID" value="OAE23121.1"/>
    <property type="molecule type" value="Genomic_DNA"/>
</dbReference>
<gene>
    <name evidence="3" type="ORF">AXG93_3986s1060</name>
</gene>
<feature type="transmembrane region" description="Helical" evidence="2">
    <location>
        <begin position="54"/>
        <end position="75"/>
    </location>
</feature>
<feature type="compositionally biased region" description="Basic and acidic residues" evidence="1">
    <location>
        <begin position="1"/>
        <end position="30"/>
    </location>
</feature>
<reference evidence="3" key="1">
    <citation type="submission" date="2016-03" db="EMBL/GenBank/DDBJ databases">
        <title>Mechanisms controlling the formation of the plant cell surface in tip-growing cells are functionally conserved among land plants.</title>
        <authorList>
            <person name="Honkanen S."/>
            <person name="Jones V.A."/>
            <person name="Morieri G."/>
            <person name="Champion C."/>
            <person name="Hetherington A.J."/>
            <person name="Kelly S."/>
            <person name="Saint-Marcoux D."/>
            <person name="Proust H."/>
            <person name="Prescott H."/>
            <person name="Dolan L."/>
        </authorList>
    </citation>
    <scope>NUCLEOTIDE SEQUENCE [LARGE SCALE GENOMIC DNA]</scope>
    <source>
        <tissue evidence="3">Whole gametophyte</tissue>
    </source>
</reference>
<evidence type="ECO:0000256" key="2">
    <source>
        <dbReference type="SAM" id="Phobius"/>
    </source>
</evidence>
<sequence length="148" mass="15712">MGRLHGERQKRDEQEEIGSERAAQDREKFVDGAAAPPSPPLGDDDEQTRRVARLFWGFNSLSFSFAIATVMAGAGAVLPVADLFIEDAVARVRDWLAVTAFLLLLSAAFVLGAFGAAGFASMTTVGDLEANMTTTTIVGGATVLHGKR</sequence>
<keyword evidence="2" id="KW-0812">Transmembrane</keyword>
<evidence type="ECO:0000256" key="1">
    <source>
        <dbReference type="SAM" id="MobiDB-lite"/>
    </source>
</evidence>
<proteinExistence type="predicted"/>
<keyword evidence="2" id="KW-1133">Transmembrane helix</keyword>
<protein>
    <recommendedName>
        <fullName evidence="5">PGG domain-containing protein</fullName>
    </recommendedName>
</protein>
<name>A0A176VS39_MARPO</name>
<dbReference type="AlphaFoldDB" id="A0A176VS39"/>
<feature type="region of interest" description="Disordered" evidence="1">
    <location>
        <begin position="1"/>
        <end position="46"/>
    </location>
</feature>
<feature type="transmembrane region" description="Helical" evidence="2">
    <location>
        <begin position="95"/>
        <end position="120"/>
    </location>
</feature>
<keyword evidence="2" id="KW-0472">Membrane</keyword>
<keyword evidence="4" id="KW-1185">Reference proteome</keyword>
<organism evidence="3 4">
    <name type="scientific">Marchantia polymorpha subsp. ruderalis</name>
    <dbReference type="NCBI Taxonomy" id="1480154"/>
    <lineage>
        <taxon>Eukaryota</taxon>
        <taxon>Viridiplantae</taxon>
        <taxon>Streptophyta</taxon>
        <taxon>Embryophyta</taxon>
        <taxon>Marchantiophyta</taxon>
        <taxon>Marchantiopsida</taxon>
        <taxon>Marchantiidae</taxon>
        <taxon>Marchantiales</taxon>
        <taxon>Marchantiaceae</taxon>
        <taxon>Marchantia</taxon>
    </lineage>
</organism>